<keyword evidence="1" id="KW-1133">Transmembrane helix</keyword>
<organism evidence="2 3">
    <name type="scientific">Metapseudomonas otitidis</name>
    <dbReference type="NCBI Taxonomy" id="319939"/>
    <lineage>
        <taxon>Bacteria</taxon>
        <taxon>Pseudomonadati</taxon>
        <taxon>Pseudomonadota</taxon>
        <taxon>Gammaproteobacteria</taxon>
        <taxon>Pseudomonadales</taxon>
        <taxon>Pseudomonadaceae</taxon>
        <taxon>Metapseudomonas</taxon>
    </lineage>
</organism>
<name>A0ABU3XUD8_9GAMM</name>
<proteinExistence type="predicted"/>
<protein>
    <submittedName>
        <fullName evidence="2">Uncharacterized protein</fullName>
    </submittedName>
</protein>
<keyword evidence="1" id="KW-0812">Transmembrane</keyword>
<gene>
    <name evidence="2" type="ORF">R0G64_19170</name>
</gene>
<evidence type="ECO:0000256" key="1">
    <source>
        <dbReference type="SAM" id="Phobius"/>
    </source>
</evidence>
<accession>A0ABU3XUD8</accession>
<dbReference type="RefSeq" id="WP_317234154.1">
    <property type="nucleotide sequence ID" value="NZ_JAWJUL010000079.1"/>
</dbReference>
<dbReference type="Proteomes" id="UP001273935">
    <property type="component" value="Unassembled WGS sequence"/>
</dbReference>
<reference evidence="2 3" key="1">
    <citation type="submission" date="2023-10" db="EMBL/GenBank/DDBJ databases">
        <title>Pseudomonas otitidis isolated from a paediatric patient with cystic fibrosis in Chile.</title>
        <authorList>
            <person name="Amsteins-Romero L."/>
            <person name="Opazo-Capurro A."/>
            <person name="Matus-Kohler M."/>
            <person name="Gonzalez-Rocha G."/>
        </authorList>
    </citation>
    <scope>NUCLEOTIDE SEQUENCE [LARGE SCALE GENOMIC DNA]</scope>
    <source>
        <strain evidence="2 3">P-714</strain>
    </source>
</reference>
<sequence>MKNLFASLLMATIWGCLGSIFCSFIASLIATIWLNLWFEITVIPVAAFSFVLIGGITAPTHKLLCSLLLGCLASTLAAINIGESLHPSLYYPTYLPLITTLFAALAGALGVTALGKGKEMKSK</sequence>
<dbReference type="EMBL" id="JAWJUL010000079">
    <property type="protein sequence ID" value="MDV3441548.1"/>
    <property type="molecule type" value="Genomic_DNA"/>
</dbReference>
<evidence type="ECO:0000313" key="3">
    <source>
        <dbReference type="Proteomes" id="UP001273935"/>
    </source>
</evidence>
<feature type="transmembrane region" description="Helical" evidence="1">
    <location>
        <begin position="94"/>
        <end position="115"/>
    </location>
</feature>
<comment type="caution">
    <text evidence="2">The sequence shown here is derived from an EMBL/GenBank/DDBJ whole genome shotgun (WGS) entry which is preliminary data.</text>
</comment>
<feature type="transmembrane region" description="Helical" evidence="1">
    <location>
        <begin position="63"/>
        <end position="82"/>
    </location>
</feature>
<evidence type="ECO:0000313" key="2">
    <source>
        <dbReference type="EMBL" id="MDV3441548.1"/>
    </source>
</evidence>
<keyword evidence="1" id="KW-0472">Membrane</keyword>
<feature type="transmembrane region" description="Helical" evidence="1">
    <location>
        <begin position="7"/>
        <end position="30"/>
    </location>
</feature>
<keyword evidence="3" id="KW-1185">Reference proteome</keyword>
<feature type="transmembrane region" description="Helical" evidence="1">
    <location>
        <begin position="36"/>
        <end position="56"/>
    </location>
</feature>